<dbReference type="InterPro" id="IPR027417">
    <property type="entry name" value="P-loop_NTPase"/>
</dbReference>
<dbReference type="RefSeq" id="WP_144187693.1">
    <property type="nucleotide sequence ID" value="NZ_CP146690.1"/>
</dbReference>
<accession>A0ABZ2JK04</accession>
<dbReference type="Pfam" id="PF07693">
    <property type="entry name" value="KAP_NTPase"/>
    <property type="match status" value="1"/>
</dbReference>
<proteinExistence type="predicted"/>
<dbReference type="EMBL" id="CP146691">
    <property type="protein sequence ID" value="WWY22127.1"/>
    <property type="molecule type" value="Genomic_DNA"/>
</dbReference>
<protein>
    <submittedName>
        <fullName evidence="2">P-loop NTPase fold protein</fullName>
    </submittedName>
</protein>
<organism evidence="2 3">
    <name type="scientific">Pseudomonas juntendi</name>
    <dbReference type="NCBI Taxonomy" id="2666183"/>
    <lineage>
        <taxon>Bacteria</taxon>
        <taxon>Pseudomonadati</taxon>
        <taxon>Pseudomonadota</taxon>
        <taxon>Gammaproteobacteria</taxon>
        <taxon>Pseudomonadales</taxon>
        <taxon>Pseudomonadaceae</taxon>
        <taxon>Pseudomonas</taxon>
    </lineage>
</organism>
<name>A0ABZ2JK04_9PSED</name>
<dbReference type="Proteomes" id="UP001375228">
    <property type="component" value="Chromosome"/>
</dbReference>
<evidence type="ECO:0000259" key="1">
    <source>
        <dbReference type="Pfam" id="PF07693"/>
    </source>
</evidence>
<sequence length="608" mass="70255">MPNSHIKEFALEYCLSSIPPQYAVLIKGAWGSGKSWFIQDLIKALHLKNGRELYVSLYGLNSFSAIEDEFYRKLHPILSSKGMEIAGKILKGTLKATLKVDLNSDGHNDGSISTSIPNLNLPDYLKNTTGLVLIFDDIERCSINLPDLLGYINHFVEHQDYKVILVANEDELKKEEKYKSIKEKLIGKIFEITPQIEDALDSFIEESQIRPFYESHRGLIKDTHIQSQYRNLRHLRQALLDFAKIERRLPDEISDHHDLMAHFLQIFLIFTFEIRHGNFTASDIDNAHNTYINYQVRQYFNKGSEEQKPPIAQLKEKYQTLNLHNTLIGADEWINLLDKGIINHEIIITQLKNSKYLISEDTPNWIRLWNFWNHTDGEFISLADAVWKELKNLEFSSVPEIKHVIGMMLYFSKEGLISNTSENIISTGMRCIRHLREKGELDQKSGTPFREDESAMGMQFLSHDTDEFKEFCKQIRNEQEQAFHATLPLLGKELLTILTKSPKEFTTQLYGSGPYRDAPILAHIPASDFVGTLLLLKPNELNDACYFFEERYISRAFSMLTQERKWVLEVKSLLEKEICKRRGSITGHCLKGIVNHKITKATQLLMEK</sequence>
<dbReference type="SUPFAM" id="SSF52540">
    <property type="entry name" value="P-loop containing nucleoside triphosphate hydrolases"/>
    <property type="match status" value="1"/>
</dbReference>
<feature type="domain" description="KAP NTPase" evidence="1">
    <location>
        <begin position="16"/>
        <end position="246"/>
    </location>
</feature>
<evidence type="ECO:0000313" key="2">
    <source>
        <dbReference type="EMBL" id="WWY22127.1"/>
    </source>
</evidence>
<gene>
    <name evidence="2" type="ORF">V9385_05870</name>
</gene>
<reference evidence="2 3" key="1">
    <citation type="submission" date="2024-03" db="EMBL/GenBank/DDBJ databases">
        <title>Pseudomonas juntendi.</title>
        <authorList>
            <person name="Liu Y."/>
        </authorList>
    </citation>
    <scope>NUCLEOTIDE SEQUENCE [LARGE SCALE GENOMIC DNA]</scope>
    <source>
        <strain evidence="2 3">L4046hy</strain>
    </source>
</reference>
<keyword evidence="3" id="KW-1185">Reference proteome</keyword>
<evidence type="ECO:0000313" key="3">
    <source>
        <dbReference type="Proteomes" id="UP001375228"/>
    </source>
</evidence>
<dbReference type="InterPro" id="IPR011646">
    <property type="entry name" value="KAP_P-loop"/>
</dbReference>